<dbReference type="SUPFAM" id="SSF53448">
    <property type="entry name" value="Nucleotide-diphospho-sugar transferases"/>
    <property type="match status" value="1"/>
</dbReference>
<gene>
    <name evidence="1" type="ORF">NCTC13102_00983</name>
</gene>
<reference evidence="1 2" key="1">
    <citation type="submission" date="2018-06" db="EMBL/GenBank/DDBJ databases">
        <authorList>
            <consortium name="Pathogen Informatics"/>
            <person name="Doyle S."/>
        </authorList>
    </citation>
    <scope>NUCLEOTIDE SEQUENCE [LARGE SCALE GENOMIC DNA]</scope>
    <source>
        <strain evidence="1 2">NCTC13102</strain>
    </source>
</reference>
<dbReference type="Gene3D" id="3.90.550.10">
    <property type="entry name" value="Spore Coat Polysaccharide Biosynthesis Protein SpsA, Chain A"/>
    <property type="match status" value="1"/>
</dbReference>
<evidence type="ECO:0000313" key="1">
    <source>
        <dbReference type="EMBL" id="SQB98520.1"/>
    </source>
</evidence>
<dbReference type="Proteomes" id="UP000250166">
    <property type="component" value="Unassembled WGS sequence"/>
</dbReference>
<accession>A0A2X3DJR9</accession>
<organism evidence="1 2">
    <name type="scientific">Helicobacter fennelliae</name>
    <dbReference type="NCBI Taxonomy" id="215"/>
    <lineage>
        <taxon>Bacteria</taxon>
        <taxon>Pseudomonadati</taxon>
        <taxon>Campylobacterota</taxon>
        <taxon>Epsilonproteobacteria</taxon>
        <taxon>Campylobacterales</taxon>
        <taxon>Helicobacteraceae</taxon>
        <taxon>Helicobacter</taxon>
    </lineage>
</organism>
<dbReference type="Pfam" id="PF01501">
    <property type="entry name" value="Glyco_transf_8"/>
    <property type="match status" value="1"/>
</dbReference>
<dbReference type="RefSeq" id="WP_112058562.1">
    <property type="nucleotide sequence ID" value="NZ_UAWL01000006.1"/>
</dbReference>
<dbReference type="GO" id="GO:0016757">
    <property type="term" value="F:glycosyltransferase activity"/>
    <property type="evidence" value="ECO:0007669"/>
    <property type="project" value="InterPro"/>
</dbReference>
<proteinExistence type="predicted"/>
<sequence length="371" mass="43268">MQIDILATLSAGGGAESSSLKRKLESKNSYKQILAYEAKTTSSHQNTQNKIKLFYKLYVIHNDISKDSQNILHQSISEFSSFASLEFIDAANRFSQEWQNLGLKGHFAQEVLYKLLLASHFPQYDKIIVSDVDVVFLGDVSRSFLEFDCESNLYLSGVKLNDPESFLPLDGWKSGYKKYTQDEFNAVQNGIGGGYFIANLKMWRKDDIESRLIDYLSHNAYKLILAEQDVLNIVCYPKIDTLSPAHIVPHHSWEWYGKQWEHYKPKLYTQEQLDNARDYPIQLHYVGSKKPWNHPSEPKSDIWYKYLTKTPFLENHLNNLESIIINAYVKTTLSYRLQKFIKNNPLFVFDVRFYGCLLSRIYRKLYKLYKG</sequence>
<keyword evidence="1" id="KW-0808">Transferase</keyword>
<dbReference type="AlphaFoldDB" id="A0A2X3DJR9"/>
<protein>
    <submittedName>
        <fullName evidence="1">Glycosyl transferase family protein</fullName>
    </submittedName>
</protein>
<name>A0A2X3DJR9_9HELI</name>
<dbReference type="InterPro" id="IPR029044">
    <property type="entry name" value="Nucleotide-diphossugar_trans"/>
</dbReference>
<evidence type="ECO:0000313" key="2">
    <source>
        <dbReference type="Proteomes" id="UP000250166"/>
    </source>
</evidence>
<dbReference type="EMBL" id="UAWL01000006">
    <property type="protein sequence ID" value="SQB98520.1"/>
    <property type="molecule type" value="Genomic_DNA"/>
</dbReference>
<dbReference type="InterPro" id="IPR002495">
    <property type="entry name" value="Glyco_trans_8"/>
</dbReference>